<dbReference type="InterPro" id="IPR000515">
    <property type="entry name" value="MetI-like"/>
</dbReference>
<dbReference type="CDD" id="cd06261">
    <property type="entry name" value="TM_PBP2"/>
    <property type="match status" value="1"/>
</dbReference>
<evidence type="ECO:0000256" key="3">
    <source>
        <dbReference type="ARBA" id="ARBA00022475"/>
    </source>
</evidence>
<evidence type="ECO:0000259" key="8">
    <source>
        <dbReference type="PROSITE" id="PS50928"/>
    </source>
</evidence>
<dbReference type="SUPFAM" id="SSF161098">
    <property type="entry name" value="MetI-like"/>
    <property type="match status" value="1"/>
</dbReference>
<gene>
    <name evidence="9" type="primary">oppC</name>
    <name evidence="9" type="ORF">SH1V18_08160</name>
</gene>
<feature type="transmembrane region" description="Helical" evidence="7">
    <location>
        <begin position="292"/>
        <end position="313"/>
    </location>
</feature>
<feature type="transmembrane region" description="Helical" evidence="7">
    <location>
        <begin position="60"/>
        <end position="81"/>
    </location>
</feature>
<evidence type="ECO:0000256" key="6">
    <source>
        <dbReference type="ARBA" id="ARBA00023136"/>
    </source>
</evidence>
<dbReference type="Proteomes" id="UP001144256">
    <property type="component" value="Unassembled WGS sequence"/>
</dbReference>
<sequence>MIKTNNSLTHDSDVVTDEDVAITQELFVPIREGVLKADELSRPSLSYWKDAARRFRKNPIAMVATILLIIIILFAIFAPIISPYTYDENNWAISNNGPSLKHIFGTDNLGRDLWVRCWEGARVSLTIGVLVAIVNATIGILYGGLAGLIGKAADNIMMRICEVIGAVPQMLWVTILVIILKPGFMPIVIALSATGWIGMARLFRGQVFQIKESEYVMASKALGTGSVWIIFKHLVPNAMSPIITSMAFAIPGAIFAEAFLSYIGLGLPLPLASWGNLASNGADVFLTYPYQLLFPALLICITMLCFTVIGDALRDALDPRMRS</sequence>
<keyword evidence="6 7" id="KW-0472">Membrane</keyword>
<dbReference type="RefSeq" id="WP_281812496.1">
    <property type="nucleotide sequence ID" value="NZ_BRLB01000001.1"/>
</dbReference>
<dbReference type="InterPro" id="IPR035906">
    <property type="entry name" value="MetI-like_sf"/>
</dbReference>
<evidence type="ECO:0000256" key="4">
    <source>
        <dbReference type="ARBA" id="ARBA00022692"/>
    </source>
</evidence>
<dbReference type="InterPro" id="IPR050366">
    <property type="entry name" value="BP-dependent_transpt_permease"/>
</dbReference>
<dbReference type="Pfam" id="PF00528">
    <property type="entry name" value="BPD_transp_1"/>
    <property type="match status" value="1"/>
</dbReference>
<reference evidence="9" key="1">
    <citation type="submission" date="2022-06" db="EMBL/GenBank/DDBJ databases">
        <title>Vallitalea longa sp. nov., an anaerobic bacterium isolated from marine sediment.</title>
        <authorList>
            <person name="Hirano S."/>
            <person name="Terahara T."/>
            <person name="Mori K."/>
            <person name="Hamada M."/>
            <person name="Matsumoto R."/>
            <person name="Kobayashi T."/>
        </authorList>
    </citation>
    <scope>NUCLEOTIDE SEQUENCE</scope>
    <source>
        <strain evidence="9">SH18-1</strain>
    </source>
</reference>
<protein>
    <submittedName>
        <fullName evidence="9">Oligopeptide transport system permease protein OppC</fullName>
    </submittedName>
</protein>
<dbReference type="PROSITE" id="PS50928">
    <property type="entry name" value="ABC_TM1"/>
    <property type="match status" value="1"/>
</dbReference>
<dbReference type="PANTHER" id="PTHR43386">
    <property type="entry name" value="OLIGOPEPTIDE TRANSPORT SYSTEM PERMEASE PROTEIN APPC"/>
    <property type="match status" value="1"/>
</dbReference>
<feature type="domain" description="ABC transmembrane type-1" evidence="8">
    <location>
        <begin position="121"/>
        <end position="310"/>
    </location>
</feature>
<evidence type="ECO:0000256" key="1">
    <source>
        <dbReference type="ARBA" id="ARBA00004651"/>
    </source>
</evidence>
<dbReference type="AlphaFoldDB" id="A0A9W6DD78"/>
<comment type="caution">
    <text evidence="9">The sequence shown here is derived from an EMBL/GenBank/DDBJ whole genome shotgun (WGS) entry which is preliminary data.</text>
</comment>
<evidence type="ECO:0000256" key="7">
    <source>
        <dbReference type="RuleBase" id="RU363032"/>
    </source>
</evidence>
<dbReference type="Gene3D" id="1.10.3720.10">
    <property type="entry name" value="MetI-like"/>
    <property type="match status" value="1"/>
</dbReference>
<proteinExistence type="inferred from homology"/>
<dbReference type="GO" id="GO:0055085">
    <property type="term" value="P:transmembrane transport"/>
    <property type="evidence" value="ECO:0007669"/>
    <property type="project" value="InterPro"/>
</dbReference>
<evidence type="ECO:0000313" key="10">
    <source>
        <dbReference type="Proteomes" id="UP001144256"/>
    </source>
</evidence>
<accession>A0A9W6DD78</accession>
<name>A0A9W6DD78_9FIRM</name>
<comment type="subcellular location">
    <subcellularLocation>
        <location evidence="1 7">Cell membrane</location>
        <topology evidence="1 7">Multi-pass membrane protein</topology>
    </subcellularLocation>
</comment>
<feature type="transmembrane region" description="Helical" evidence="7">
    <location>
        <begin position="123"/>
        <end position="149"/>
    </location>
</feature>
<keyword evidence="5 7" id="KW-1133">Transmembrane helix</keyword>
<dbReference type="PANTHER" id="PTHR43386:SF22">
    <property type="entry name" value="OLIGOPEPTIDE TRANSPORT SYSTEM PERMEASE PROTEIN OPPC"/>
    <property type="match status" value="1"/>
</dbReference>
<keyword evidence="3" id="KW-1003">Cell membrane</keyword>
<dbReference type="EMBL" id="BRLB01000001">
    <property type="protein sequence ID" value="GKX28336.1"/>
    <property type="molecule type" value="Genomic_DNA"/>
</dbReference>
<dbReference type="GO" id="GO:0005886">
    <property type="term" value="C:plasma membrane"/>
    <property type="evidence" value="ECO:0007669"/>
    <property type="project" value="UniProtKB-SubCell"/>
</dbReference>
<evidence type="ECO:0000256" key="2">
    <source>
        <dbReference type="ARBA" id="ARBA00022448"/>
    </source>
</evidence>
<keyword evidence="4 7" id="KW-0812">Transmembrane</keyword>
<dbReference type="InterPro" id="IPR025966">
    <property type="entry name" value="OppC_N"/>
</dbReference>
<feature type="transmembrane region" description="Helical" evidence="7">
    <location>
        <begin position="170"/>
        <end position="197"/>
    </location>
</feature>
<comment type="similarity">
    <text evidence="7">Belongs to the binding-protein-dependent transport system permease family.</text>
</comment>
<dbReference type="Pfam" id="PF12911">
    <property type="entry name" value="OppC_N"/>
    <property type="match status" value="1"/>
</dbReference>
<feature type="transmembrane region" description="Helical" evidence="7">
    <location>
        <begin position="247"/>
        <end position="272"/>
    </location>
</feature>
<keyword evidence="2 7" id="KW-0813">Transport</keyword>
<evidence type="ECO:0000313" key="9">
    <source>
        <dbReference type="EMBL" id="GKX28336.1"/>
    </source>
</evidence>
<organism evidence="9 10">
    <name type="scientific">Vallitalea longa</name>
    <dbReference type="NCBI Taxonomy" id="2936439"/>
    <lineage>
        <taxon>Bacteria</taxon>
        <taxon>Bacillati</taxon>
        <taxon>Bacillota</taxon>
        <taxon>Clostridia</taxon>
        <taxon>Lachnospirales</taxon>
        <taxon>Vallitaleaceae</taxon>
        <taxon>Vallitalea</taxon>
    </lineage>
</organism>
<evidence type="ECO:0000256" key="5">
    <source>
        <dbReference type="ARBA" id="ARBA00022989"/>
    </source>
</evidence>
<keyword evidence="10" id="KW-1185">Reference proteome</keyword>